<gene>
    <name evidence="1" type="ORF">MAA_09610</name>
</gene>
<organism evidence="1 2">
    <name type="scientific">Metarhizium robertsii (strain ARSEF 23 / ATCC MYA-3075)</name>
    <name type="common">Metarhizium anisopliae (strain ARSEF 23)</name>
    <dbReference type="NCBI Taxonomy" id="655844"/>
    <lineage>
        <taxon>Eukaryota</taxon>
        <taxon>Fungi</taxon>
        <taxon>Dikarya</taxon>
        <taxon>Ascomycota</taxon>
        <taxon>Pezizomycotina</taxon>
        <taxon>Sordariomycetes</taxon>
        <taxon>Hypocreomycetidae</taxon>
        <taxon>Hypocreales</taxon>
        <taxon>Clavicipitaceae</taxon>
        <taxon>Metarhizium</taxon>
    </lineage>
</organism>
<keyword evidence="2" id="KW-1185">Reference proteome</keyword>
<dbReference type="EMBL" id="ADNJ02000009">
    <property type="protein sequence ID" value="EFY94899.2"/>
    <property type="molecule type" value="Genomic_DNA"/>
</dbReference>
<proteinExistence type="predicted"/>
<evidence type="ECO:0000313" key="2">
    <source>
        <dbReference type="Proteomes" id="UP000002498"/>
    </source>
</evidence>
<name>E9FBG1_METRA</name>
<evidence type="ECO:0000313" key="1">
    <source>
        <dbReference type="EMBL" id="EFY94899.2"/>
    </source>
</evidence>
<accession>E9FBG1</accession>
<reference evidence="1 2" key="1">
    <citation type="journal article" date="2011" name="PLoS Genet.">
        <title>Genome sequencing and comparative transcriptomics of the model entomopathogenic fungi Metarhizium anisopliae and M. acridum.</title>
        <authorList>
            <person name="Gao Q."/>
            <person name="Jin K."/>
            <person name="Ying S.H."/>
            <person name="Zhang Y."/>
            <person name="Xiao G."/>
            <person name="Shang Y."/>
            <person name="Duan Z."/>
            <person name="Hu X."/>
            <person name="Xie X.Q."/>
            <person name="Zhou G."/>
            <person name="Peng G."/>
            <person name="Luo Z."/>
            <person name="Huang W."/>
            <person name="Wang B."/>
            <person name="Fang W."/>
            <person name="Wang S."/>
            <person name="Zhong Y."/>
            <person name="Ma L.J."/>
            <person name="St Leger R.J."/>
            <person name="Zhao G.P."/>
            <person name="Pei Y."/>
            <person name="Feng M.G."/>
            <person name="Xia Y."/>
            <person name="Wang C."/>
        </authorList>
    </citation>
    <scope>NUCLEOTIDE SEQUENCE [LARGE SCALE GENOMIC DNA]</scope>
    <source>
        <strain evidence="2">ARSEF 23 / ATCC MYA-3075</strain>
    </source>
</reference>
<dbReference type="Pfam" id="PF11927">
    <property type="entry name" value="HODM_asu-like"/>
    <property type="match status" value="1"/>
</dbReference>
<dbReference type="GeneID" id="19263896"/>
<dbReference type="RefSeq" id="XP_007825799.2">
    <property type="nucleotide sequence ID" value="XM_007827608.2"/>
</dbReference>
<protein>
    <submittedName>
        <fullName evidence="1">HRQ family protein</fullName>
    </submittedName>
</protein>
<dbReference type="Proteomes" id="UP000002498">
    <property type="component" value="Unassembled WGS sequence"/>
</dbReference>
<dbReference type="InterPro" id="IPR021848">
    <property type="entry name" value="HODM_asu-like"/>
</dbReference>
<dbReference type="HOGENOM" id="CLU_1441375_0_0_1"/>
<reference evidence="1 2" key="2">
    <citation type="journal article" date="2014" name="Proc. Natl. Acad. Sci. U.S.A.">
        <title>Trajectory and genomic determinants of fungal-pathogen speciation and host adaptation.</title>
        <authorList>
            <person name="Hu X."/>
            <person name="Xiao G."/>
            <person name="Zheng P."/>
            <person name="Shang Y."/>
            <person name="Su Y."/>
            <person name="Zhang X."/>
            <person name="Liu X."/>
            <person name="Zhan S."/>
            <person name="St Leger R.J."/>
            <person name="Wang C."/>
        </authorList>
    </citation>
    <scope>GENOME REANNOTATION</scope>
    <source>
        <strain evidence="2">ARSEF 23 / ATCC MYA-3075</strain>
    </source>
</reference>
<comment type="caution">
    <text evidence="1">The sequence shown here is derived from an EMBL/GenBank/DDBJ whole genome shotgun (WGS) entry which is preliminary data.</text>
</comment>
<dbReference type="KEGG" id="maj:MAA_09610"/>
<dbReference type="OrthoDB" id="5043642at2759"/>
<dbReference type="AlphaFoldDB" id="E9FBG1"/>
<sequence length="188" mass="21540">MAVRCVLPIPLSGKAPPKKGPDIDYFKIFPPSQRQFLPEATLASSIAEKDHLDTRDLSISAKPILRLDADYRLADPSTYIYSGFTVGDIKALGDFPDYAKLSGVPLPLPLKDFNVDSSPPRPYRPFRWPYHQTMSFKKLEPDYWLELEDTYRERIHQRQSLYKKHGKEVLQALPGSELTCKELMEMVL</sequence>